<evidence type="ECO:0000313" key="2">
    <source>
        <dbReference type="Proteomes" id="UP000887566"/>
    </source>
</evidence>
<keyword evidence="1" id="KW-0472">Membrane</keyword>
<proteinExistence type="predicted"/>
<evidence type="ECO:0000313" key="3">
    <source>
        <dbReference type="WBParaSite" id="PSAMB.scaffold42size100754.g959.t1"/>
    </source>
</evidence>
<keyword evidence="1" id="KW-1133">Transmembrane helix</keyword>
<keyword evidence="1" id="KW-0812">Transmembrane</keyword>
<sequence length="400" mass="44316">MSSISRLRLGLVENCWSHERLDCYYPTLFAKVTPRMSLASYYYTLYRAQFWNIVRDRSLAPSRTNRKMLGGLAEYHRKRASDVGDMPAVGEGQPPLYEFFNDDDAPPVPRRPSVTHGMIHETLDAQHLHPKQMPDHHVQVVPAATTLVPAKGDAPATLDNKRTSIHHISPPTTAKANQSRRSTISAAPIKKGTSLAQRCCQVLVIFIIIAILLIVGGMLLESKVLHLFERCDSSAHGQQTTSSGSEPMRDRVEPSPFCPFGSAMLSTTTGNQSTHTKALQMVVADEYACRNECESIPSCERAVFVGDEGNKCYLELTDAVDSNGRHITCLKSRNQSRSCPNNLLCKAWIKMCLCPQLDQDIDYATTKTLLDDVAFALQCTSIDLNGEQYVLNSCVPVNEG</sequence>
<dbReference type="Proteomes" id="UP000887566">
    <property type="component" value="Unplaced"/>
</dbReference>
<organism evidence="2 3">
    <name type="scientific">Plectus sambesii</name>
    <dbReference type="NCBI Taxonomy" id="2011161"/>
    <lineage>
        <taxon>Eukaryota</taxon>
        <taxon>Metazoa</taxon>
        <taxon>Ecdysozoa</taxon>
        <taxon>Nematoda</taxon>
        <taxon>Chromadorea</taxon>
        <taxon>Plectida</taxon>
        <taxon>Plectina</taxon>
        <taxon>Plectoidea</taxon>
        <taxon>Plectidae</taxon>
        <taxon>Plectus</taxon>
    </lineage>
</organism>
<keyword evidence="2" id="KW-1185">Reference proteome</keyword>
<dbReference type="AlphaFoldDB" id="A0A914WKK4"/>
<accession>A0A914WKK4</accession>
<evidence type="ECO:0000256" key="1">
    <source>
        <dbReference type="SAM" id="Phobius"/>
    </source>
</evidence>
<reference evidence="3" key="1">
    <citation type="submission" date="2022-11" db="UniProtKB">
        <authorList>
            <consortium name="WormBaseParasite"/>
        </authorList>
    </citation>
    <scope>IDENTIFICATION</scope>
</reference>
<feature type="transmembrane region" description="Helical" evidence="1">
    <location>
        <begin position="202"/>
        <end position="220"/>
    </location>
</feature>
<protein>
    <submittedName>
        <fullName evidence="3">Apple domain-containing protein</fullName>
    </submittedName>
</protein>
<name>A0A914WKK4_9BILA</name>
<dbReference type="WBParaSite" id="PSAMB.scaffold42size100754.g959.t1">
    <property type="protein sequence ID" value="PSAMB.scaffold42size100754.g959.t1"/>
    <property type="gene ID" value="PSAMB.scaffold42size100754.g959"/>
</dbReference>